<dbReference type="InterPro" id="IPR038720">
    <property type="entry name" value="YprB_RNase_H-like_dom"/>
</dbReference>
<feature type="domain" description="YprB ribonuclease H-like" evidence="1">
    <location>
        <begin position="97"/>
        <end position="243"/>
    </location>
</feature>
<organism evidence="2 3">
    <name type="scientific">Aeromonas phage 65.2</name>
    <dbReference type="NCBI Taxonomy" id="1932896"/>
    <lineage>
        <taxon>Viruses</taxon>
        <taxon>Duplodnaviria</taxon>
        <taxon>Heunggongvirae</taxon>
        <taxon>Uroviricota</taxon>
        <taxon>Caudoviricetes</taxon>
        <taxon>Pantevenvirales</taxon>
        <taxon>Straboviridae</taxon>
        <taxon>Emmerichvirinae</taxon>
        <taxon>Ishigurovirus</taxon>
        <taxon>Ishigurovirus osborne</taxon>
    </lineage>
</organism>
<accession>A0A219YCX9</accession>
<keyword evidence="2" id="KW-0540">Nuclease</keyword>
<dbReference type="Gene3D" id="3.30.420.10">
    <property type="entry name" value="Ribonuclease H-like superfamily/Ribonuclease H"/>
    <property type="match status" value="1"/>
</dbReference>
<proteinExistence type="predicted"/>
<dbReference type="SUPFAM" id="SSF53098">
    <property type="entry name" value="Ribonuclease H-like"/>
    <property type="match status" value="1"/>
</dbReference>
<dbReference type="Gene3D" id="1.10.10.10">
    <property type="entry name" value="Winged helix-like DNA-binding domain superfamily/Winged helix DNA-binding domain"/>
    <property type="match status" value="1"/>
</dbReference>
<sequence length="318" mass="36967">MSVSNYEKVISSIVEMKESKGMGSRAIAKELGISKSSVNYYYERYMEENNIVDDMKTGPRVLVLDIETAPVLAHVWRLFKTNVGLNMIDQDWYMLSFAAKWFDSDEIIYMDQRNAKNVEDDSDMLKVLWELLDEADIVLHQNGKRFDIPKIRARMIFHNMKPFSGVKHIDTLEIAKRTFGFTSNKLEYMTDTLCSDTKKSKHAKFPGFELWKECLAGNMEAWQEMEDYNIGDIVSLQELYVKLSPWSDRLPNFSLYTDSDEFTCVCGGHEFEDSGFAYTEVSKFKQYKCVKCGKHWRGRKNQITKIKSKLLLTNARES</sequence>
<dbReference type="GO" id="GO:0003676">
    <property type="term" value="F:nucleic acid binding"/>
    <property type="evidence" value="ECO:0007669"/>
    <property type="project" value="InterPro"/>
</dbReference>
<keyword evidence="2" id="KW-0378">Hydrolase</keyword>
<dbReference type="InterPro" id="IPR012337">
    <property type="entry name" value="RNaseH-like_sf"/>
</dbReference>
<dbReference type="InterPro" id="IPR036388">
    <property type="entry name" value="WH-like_DNA-bd_sf"/>
</dbReference>
<evidence type="ECO:0000313" key="3">
    <source>
        <dbReference type="Proteomes" id="UP000225215"/>
    </source>
</evidence>
<evidence type="ECO:0000259" key="1">
    <source>
        <dbReference type="Pfam" id="PF13482"/>
    </source>
</evidence>
<dbReference type="InterPro" id="IPR036397">
    <property type="entry name" value="RNaseH_sf"/>
</dbReference>
<evidence type="ECO:0000313" key="2">
    <source>
        <dbReference type="EMBL" id="APU01800.1"/>
    </source>
</evidence>
<dbReference type="Proteomes" id="UP000225215">
    <property type="component" value="Segment"/>
</dbReference>
<dbReference type="EMBL" id="KY290955">
    <property type="protein sequence ID" value="APU01800.1"/>
    <property type="molecule type" value="Genomic_DNA"/>
</dbReference>
<dbReference type="GO" id="GO:0004527">
    <property type="term" value="F:exonuclease activity"/>
    <property type="evidence" value="ECO:0007669"/>
    <property type="project" value="UniProtKB-KW"/>
</dbReference>
<dbReference type="Pfam" id="PF13482">
    <property type="entry name" value="RNase_H_2"/>
    <property type="match status" value="1"/>
</dbReference>
<reference evidence="2 3" key="1">
    <citation type="journal article" date="2017" name="Sci. Rep.">
        <title>Characterization and diversity of phages infecting Aeromonas salmonicida subsp. salmonicida.</title>
        <authorList>
            <person name="Vincent A.T."/>
            <person name="Paquet V.E."/>
            <person name="Bernatchez A."/>
            <person name="Tremblay D.M."/>
            <person name="Moineau S."/>
            <person name="Charette S.J."/>
        </authorList>
    </citation>
    <scope>NUCLEOTIDE SEQUENCE [LARGE SCALE GENOMIC DNA]</scope>
</reference>
<protein>
    <submittedName>
        <fullName evidence="2">Exonuclease</fullName>
    </submittedName>
</protein>
<keyword evidence="2" id="KW-0269">Exonuclease</keyword>
<name>A0A219YCX9_9CAUD</name>